<reference evidence="2 3" key="1">
    <citation type="submission" date="2017-12" db="EMBL/GenBank/DDBJ databases">
        <authorList>
            <person name="Pombert J.-F."/>
            <person name="Haag K.L."/>
            <person name="Ebert D."/>
        </authorList>
    </citation>
    <scope>NUCLEOTIDE SEQUENCE [LARGE SCALE GENOMIC DNA]</scope>
    <source>
        <strain evidence="2">IL-G-3</strain>
    </source>
</reference>
<dbReference type="EMBL" id="PITK01000166">
    <property type="protein sequence ID" value="TBU19945.1"/>
    <property type="molecule type" value="Genomic_DNA"/>
</dbReference>
<evidence type="ECO:0000256" key="1">
    <source>
        <dbReference type="SAM" id="MobiDB-lite"/>
    </source>
</evidence>
<evidence type="ECO:0000313" key="3">
    <source>
        <dbReference type="Proteomes" id="UP000292282"/>
    </source>
</evidence>
<dbReference type="Proteomes" id="UP000292282">
    <property type="component" value="Unassembled WGS sequence"/>
</dbReference>
<proteinExistence type="predicted"/>
<feature type="region of interest" description="Disordered" evidence="1">
    <location>
        <begin position="267"/>
        <end position="292"/>
    </location>
</feature>
<keyword evidence="3" id="KW-1185">Reference proteome</keyword>
<protein>
    <submittedName>
        <fullName evidence="2">Uncharacterized protein</fullName>
    </submittedName>
</protein>
<accession>A0A4Q9M065</accession>
<gene>
    <name evidence="2" type="ORF">CWI38_0166p0020</name>
</gene>
<comment type="caution">
    <text evidence="2">The sequence shown here is derived from an EMBL/GenBank/DDBJ whole genome shotgun (WGS) entry which is preliminary data.</text>
</comment>
<evidence type="ECO:0000313" key="2">
    <source>
        <dbReference type="EMBL" id="TBU19945.1"/>
    </source>
</evidence>
<dbReference type="OrthoDB" id="8015698at2759"/>
<sequence length="313" mass="36910">MFGVIEDSRRIPTSKSFEELQTKLIARLDDAVLAVFLKNKIHICPRCKYPLYFSRKKLGRGFYSVEFKSENMLLQVLDCWEEQKDTSARRAEILKAIKLQEAQTRDDVVFCYIQDRSVLYGVEGISQHCNRSKKKMLKMLVVRCIHLLFHNKYNFESLKRIKSQSVQEIIDKEYAEIRVDTRTKTDVKIRGNRPDIIILDKRQTKISLIEIRITSQESLQIVETEKLKKYDLCANELDLIYKCNGIVTKYHKTYVKRLQIPMNMHKQPTPLLKQVDNEKDGEPKTNTNEGLELEEEQEVVEMVEKKYIKEKKL</sequence>
<name>A0A4Q9M065_9MICR</name>
<dbReference type="VEuPathDB" id="MicrosporidiaDB:CWI38_0166p0020"/>
<dbReference type="AlphaFoldDB" id="A0A4Q9M065"/>
<organism evidence="2 3">
    <name type="scientific">Hamiltosporidium tvaerminnensis</name>
    <dbReference type="NCBI Taxonomy" id="1176355"/>
    <lineage>
        <taxon>Eukaryota</taxon>
        <taxon>Fungi</taxon>
        <taxon>Fungi incertae sedis</taxon>
        <taxon>Microsporidia</taxon>
        <taxon>Dubosqiidae</taxon>
        <taxon>Hamiltosporidium</taxon>
    </lineage>
</organism>